<evidence type="ECO:0000313" key="2">
    <source>
        <dbReference type="Proteomes" id="UP001317742"/>
    </source>
</evidence>
<organism evidence="1 2">
    <name type="scientific">Pseudodesulfovibrio nedwellii</name>
    <dbReference type="NCBI Taxonomy" id="2973072"/>
    <lineage>
        <taxon>Bacteria</taxon>
        <taxon>Pseudomonadati</taxon>
        <taxon>Thermodesulfobacteriota</taxon>
        <taxon>Desulfovibrionia</taxon>
        <taxon>Desulfovibrionales</taxon>
        <taxon>Desulfovibrionaceae</taxon>
    </lineage>
</organism>
<dbReference type="Pfam" id="PF14022">
    <property type="entry name" value="DUF4238"/>
    <property type="match status" value="1"/>
</dbReference>
<dbReference type="InterPro" id="IPR025332">
    <property type="entry name" value="DUF4238"/>
</dbReference>
<accession>A0ABM8B132</accession>
<dbReference type="EMBL" id="AP026709">
    <property type="protein sequence ID" value="BDQ37259.1"/>
    <property type="molecule type" value="Genomic_DNA"/>
</dbReference>
<gene>
    <name evidence="1" type="ORF">SYK_16190</name>
</gene>
<keyword evidence="2" id="KW-1185">Reference proteome</keyword>
<proteinExistence type="predicted"/>
<evidence type="ECO:0000313" key="1">
    <source>
        <dbReference type="EMBL" id="BDQ37259.1"/>
    </source>
</evidence>
<reference evidence="1 2" key="1">
    <citation type="submission" date="2022-08" db="EMBL/GenBank/DDBJ databases">
        <title>Genome Sequence of the sulphate-reducing bacterium, Pseudodesulfovibrio sp. SYK.</title>
        <authorList>
            <person name="Kondo R."/>
            <person name="Kataoka T."/>
        </authorList>
    </citation>
    <scope>NUCLEOTIDE SEQUENCE [LARGE SCALE GENOMIC DNA]</scope>
    <source>
        <strain evidence="1 2">SYK</strain>
    </source>
</reference>
<sequence>MIQDEYDIVFVNNMSEKSFVTSDQPVINTYISDNMERPLNHDELELYYPLNPKLAMLLTKKAKYLNIENIQADNDDVLQYNKMLSGNAWHFVYGLNKEDVIEAVGA</sequence>
<dbReference type="Proteomes" id="UP001317742">
    <property type="component" value="Chromosome"/>
</dbReference>
<protein>
    <submittedName>
        <fullName evidence="1">Uncharacterized protein</fullName>
    </submittedName>
</protein>
<name>A0ABM8B132_9BACT</name>